<protein>
    <submittedName>
        <fullName evidence="2">Uncharacterized protein</fullName>
    </submittedName>
</protein>
<keyword evidence="1" id="KW-0472">Membrane</keyword>
<sequence>MFLPIRSVFSHRRASLPAREHPRLSLSQISQKSRCRLDAFLPSIHPVPPPWAIASASPATPRHRVALFFLLLLPVHLALATAQAAGVTRLLLPPQLRRCATTLDSSPARSPSLLSRFSLPLPSKSGGRRGESAAFACQSWRPAAGSVARM</sequence>
<keyword evidence="3" id="KW-1185">Reference proteome</keyword>
<keyword evidence="1" id="KW-0812">Transmembrane</keyword>
<dbReference type="AlphaFoldDB" id="A0A8T0WC59"/>
<evidence type="ECO:0000313" key="3">
    <source>
        <dbReference type="Proteomes" id="UP000823388"/>
    </source>
</evidence>
<proteinExistence type="predicted"/>
<accession>A0A8T0WC59</accession>
<feature type="transmembrane region" description="Helical" evidence="1">
    <location>
        <begin position="65"/>
        <end position="88"/>
    </location>
</feature>
<gene>
    <name evidence="2" type="ORF">PVAP13_2KG198374</name>
</gene>
<organism evidence="2 3">
    <name type="scientific">Panicum virgatum</name>
    <name type="common">Blackwell switchgrass</name>
    <dbReference type="NCBI Taxonomy" id="38727"/>
    <lineage>
        <taxon>Eukaryota</taxon>
        <taxon>Viridiplantae</taxon>
        <taxon>Streptophyta</taxon>
        <taxon>Embryophyta</taxon>
        <taxon>Tracheophyta</taxon>
        <taxon>Spermatophyta</taxon>
        <taxon>Magnoliopsida</taxon>
        <taxon>Liliopsida</taxon>
        <taxon>Poales</taxon>
        <taxon>Poaceae</taxon>
        <taxon>PACMAD clade</taxon>
        <taxon>Panicoideae</taxon>
        <taxon>Panicodae</taxon>
        <taxon>Paniceae</taxon>
        <taxon>Panicinae</taxon>
        <taxon>Panicum</taxon>
        <taxon>Panicum sect. Hiantes</taxon>
    </lineage>
</organism>
<comment type="caution">
    <text evidence="2">The sequence shown here is derived from an EMBL/GenBank/DDBJ whole genome shotgun (WGS) entry which is preliminary data.</text>
</comment>
<dbReference type="Proteomes" id="UP000823388">
    <property type="component" value="Chromosome 2K"/>
</dbReference>
<evidence type="ECO:0000313" key="2">
    <source>
        <dbReference type="EMBL" id="KAG2642263.1"/>
    </source>
</evidence>
<dbReference type="EMBL" id="CM029039">
    <property type="protein sequence ID" value="KAG2642263.1"/>
    <property type="molecule type" value="Genomic_DNA"/>
</dbReference>
<keyword evidence="1" id="KW-1133">Transmembrane helix</keyword>
<evidence type="ECO:0000256" key="1">
    <source>
        <dbReference type="SAM" id="Phobius"/>
    </source>
</evidence>
<name>A0A8T0WC59_PANVG</name>
<reference evidence="2" key="1">
    <citation type="submission" date="2020-05" db="EMBL/GenBank/DDBJ databases">
        <title>WGS assembly of Panicum virgatum.</title>
        <authorList>
            <person name="Lovell J.T."/>
            <person name="Jenkins J."/>
            <person name="Shu S."/>
            <person name="Juenger T.E."/>
            <person name="Schmutz J."/>
        </authorList>
    </citation>
    <scope>NUCLEOTIDE SEQUENCE</scope>
    <source>
        <strain evidence="2">AP13</strain>
    </source>
</reference>